<evidence type="ECO:0000256" key="4">
    <source>
        <dbReference type="ARBA" id="ARBA00023088"/>
    </source>
</evidence>
<evidence type="ECO:0000256" key="5">
    <source>
        <dbReference type="SAM" id="MobiDB-lite"/>
    </source>
</evidence>
<dbReference type="PROSITE" id="PS50847">
    <property type="entry name" value="GRAM_POS_ANCHORING"/>
    <property type="match status" value="1"/>
</dbReference>
<evidence type="ECO:0000313" key="8">
    <source>
        <dbReference type="EMBL" id="KRM55632.1"/>
    </source>
</evidence>
<dbReference type="EMBL" id="AYYO01000016">
    <property type="protein sequence ID" value="KRM55632.1"/>
    <property type="molecule type" value="Genomic_DNA"/>
</dbReference>
<feature type="domain" description="Gram-positive cocci surface proteins LPxTG" evidence="7">
    <location>
        <begin position="2535"/>
        <end position="2571"/>
    </location>
</feature>
<dbReference type="InterPro" id="IPR008454">
    <property type="entry name" value="Collagen-bd_Cna-like_B-typ_dom"/>
</dbReference>
<feature type="region of interest" description="Disordered" evidence="5">
    <location>
        <begin position="2485"/>
        <end position="2537"/>
    </location>
</feature>
<evidence type="ECO:0000256" key="1">
    <source>
        <dbReference type="ARBA" id="ARBA00022512"/>
    </source>
</evidence>
<protein>
    <recommendedName>
        <fullName evidence="7">Gram-positive cocci surface proteins LPxTG domain-containing protein</fullName>
    </recommendedName>
</protein>
<feature type="compositionally biased region" description="Polar residues" evidence="5">
    <location>
        <begin position="1306"/>
        <end position="1321"/>
    </location>
</feature>
<evidence type="ECO:0000313" key="9">
    <source>
        <dbReference type="Proteomes" id="UP000051679"/>
    </source>
</evidence>
<feature type="transmembrane region" description="Helical" evidence="6">
    <location>
        <begin position="2545"/>
        <end position="2563"/>
    </location>
</feature>
<dbReference type="Pfam" id="PF05738">
    <property type="entry name" value="Cna_B"/>
    <property type="match status" value="15"/>
</dbReference>
<evidence type="ECO:0000256" key="2">
    <source>
        <dbReference type="ARBA" id="ARBA00022525"/>
    </source>
</evidence>
<dbReference type="PATRIC" id="fig|1291052.5.peg.1155"/>
<evidence type="ECO:0000256" key="6">
    <source>
        <dbReference type="SAM" id="Phobius"/>
    </source>
</evidence>
<dbReference type="STRING" id="1291052.FC18_GL001137"/>
<sequence length="2571" mass="280665">MYVGIFWRKTNMKQITKWFNPVMLVVILLPFFQYFATGVQTVMAEPTDIALNRDITTIDGNEDLKTAADGSKTILDSAITDPDSSVKVGQAIGLQYTWSLPESVRKSIQEGDYFKFKLPANFDASGMHNLDITDSKNHQSLGTVEFDGSDTAIMVFHKLTIGNVSGNITMHGIAVRADGADNTASDIPFVANDDKKFPPVEVENGTDLSKSHGSITYNSDGTKADVAWTITLNSNANKLVGENNDKAADLADTLPKGVSDISDLKITAYKLQPDGSFAEDSANEGLLYKKSIDDKDGNKVVHFAVKQDTNDQFKVEYTTTVDLDGLKTETSGNVINGGNATSTTNSAVLNNNGNEPDTETDTATPGFKASLQKTSASFNKQTGLIEWHVDLNKQGDGQITAGTTITDTLGNGQTLYNQDGQSELSDDQVKKLAGDDWTVSQDGNKYTITANKNDAKNINMVYYTKPKEGYDAANYDKATFDKNTNDISWGGQKVTVPPAEPSTPDNPGDGNNNGNGQGQNNPGETPKPTIDKNGKASAYELNGSDQRLVNNWQIVVNPEHANVKNLVITDTMTDGLTLLIDDNHKFVVTADENGDGDAQTLSSSDYTLTKAEGDHGFTLDLKDWTAKSDNNANSTVTVQYKTVQTKKDDQKNSSSFTSDSGNGDKNDVPPAGISGFGMNKYTDGGFNKTDGTIKWHINFNGEHKLLASDGVLLDPLPVGWSLLDKDGNSVQPDGDVNGAITVRDGNNKDVDVKISYVKTVPDDVLSKFVPSNDRHQLPTKDNIKNGAIMITGFDPSDNQNYDIVYTTKLTNDGNETSDIMHQVTNTAYYEDSRYGTVSDYQDENLFTDQDMLDKSGILLNDAGAQVSGAQTKTATHAKYTVTVHPAPGDFVLKNNTVTDTFGSNVIFDNTELGLTDDVSPSDYPDEFTVKLADGTELKRVSLDDAPTQQDTDIATPTYSVDKHQQGFTLTFNGKVSQAVTITYTTTLRYTAAEALAGGYTPTNTAKLTGNYTTGDVNGQIESVDLKDGDANGSGELGSLHIVKTGPDGEALKDAEFELFDSEGHSIATKTTDENGRADFENLDLDPGKFKLVENKAPAGYQKVAPQTVTVVPGADASENTVTVKDPKIATTTLKGQKTWADNNDEYGLRPGSITVDLLDNNDKVVDTKTVTAQDNWQYEFTDLPTQDSDGNDITYTVEEEPVEHYTAAYDDQNNITNTPNITDISGTKTWDDANNKEGLRPSSITVNLLANGTLLFSKDVTPDKDGNWKYDFGKQPTADKDGNPITYTVKEAEVAGYTSKVDGYNITNSRTPETTEVSGTKTWDDNDNQDGARPTSITVKLLANGTEVKSKKVTAADKWQYSFDNLPVYKDGQKIAYTIGEDTVDGYTSKTTNFDLTNTHTPDVTTISGTKTWDDKDDQDGKRPAEITVNLLADGKQVASKQVSKADDWKYTFTDQPKYANGKEIVYTVSEGDVDGYTSKTTGFDLTNTHTPETTNVEGKKTWDDNDNQDGKRPASIEVHLLKNDKEIDKKTVTAKDNWQYSFTDLPKYENGKEINYTISETKVAGYETTVNGYDLTNSYTPAKTEFSGSKTWDDGNNQDGNRPDSITVYLLANGDKVQSQQVTAANNWQYSFTNLDEFKNGQKIDYSVDEDAPAGYIKTIKDHDITNAYKPAETQVEGNKFWNDGNDQDGKRPTSITVNLIADGVKIKSQTVTKANNWQYNFTGLPKNANGHPITYTIEEVPVPGYTTSIQGYNLTNTYTPETTQVSGTKTWKDANNQDGKRPSSITVKLLANGTEVKSKKVTAADKWQYSFDNLPVYNDGQQIAYTIDEDDVAGYDKQVSGDDLINTHTPATTQVTGTKTWDDANNQDGIRPTSIDVELLKNGQEFKHQTVTQADNWKYSFTDLPQYEDGKEINYTIAEAKVDGYKTNINGTDLTNSHTPATTEISGHKTWDDADDQDGKRPSSITVNLFADGKQVQSKKVTASDNWQYSFTNLDEYKDGVKINYTIDEDSPAGYIKTIKGTDLTNSYRPEETQVEGYKVWNDANDQDGKRPSSITVNLLANGKQVQSKTVTAKDDWRYNFTGLPKNDHGKKIVYTIDEASVAGYSKKISGYDLTNTHQPATTKVTGTKTWNDANNQDGKRPGSITVYLLANGQKVQSKQVSASDNWQYSFTNLPQYANGKQINYSIDESDVAGYAKSVNGTNLTNTHTPDLVAVTGTKTWNDAANQDGMRPDSITVTLLANGKAVQTRTVSAATNWQYNFTSLPKYADGKAISYTVDENAVAGYTKSVSGYDLTNTHTPETTTIAGTKTWNDNNDQDGKRPESITVRLLANGVEAASKTVTAADNWQYNFTDLPKYDDGKAIVYTVAEDAVAGYTTTTDGDNLTNTHTPEVTAVAGTKTWLDDDDTYGMRPESITVHLLANGKTVATKEVTADDNWQYSFTNLPVFANGKQIVYTISEDEVDGYTSSVDGYDLTNTILPFPPLPNTFGNVPPTGPHTPNQPNKPNKPNQPKTPHTPGQPGNGGHLPDTFGGLPQTGDANNQWVLTLLGAGMLVTLLAVALRKREEFKA</sequence>
<keyword evidence="2" id="KW-0964">Secreted</keyword>
<evidence type="ECO:0000259" key="7">
    <source>
        <dbReference type="PROSITE" id="PS50847"/>
    </source>
</evidence>
<keyword evidence="6" id="KW-0472">Membrane</keyword>
<keyword evidence="6" id="KW-1133">Transmembrane helix</keyword>
<evidence type="ECO:0000256" key="3">
    <source>
        <dbReference type="ARBA" id="ARBA00022729"/>
    </source>
</evidence>
<dbReference type="InterPro" id="IPR008456">
    <property type="entry name" value="Collagen-bd_dom"/>
</dbReference>
<dbReference type="InterPro" id="IPR013783">
    <property type="entry name" value="Ig-like_fold"/>
</dbReference>
<dbReference type="Gene3D" id="2.60.40.10">
    <property type="entry name" value="Immunoglobulins"/>
    <property type="match status" value="1"/>
</dbReference>
<feature type="region of interest" description="Disordered" evidence="5">
    <location>
        <begin position="641"/>
        <end position="676"/>
    </location>
</feature>
<comment type="caution">
    <text evidence="8">The sequence shown here is derived from an EMBL/GenBank/DDBJ whole genome shotgun (WGS) entry which is preliminary data.</text>
</comment>
<reference evidence="8 9" key="1">
    <citation type="journal article" date="2015" name="Genome Announc.">
        <title>Expanding the biotechnology potential of lactobacilli through comparative genomics of 213 strains and associated genera.</title>
        <authorList>
            <person name="Sun Z."/>
            <person name="Harris H.M."/>
            <person name="McCann A."/>
            <person name="Guo C."/>
            <person name="Argimon S."/>
            <person name="Zhang W."/>
            <person name="Yang X."/>
            <person name="Jeffery I.B."/>
            <person name="Cooney J.C."/>
            <person name="Kagawa T.F."/>
            <person name="Liu W."/>
            <person name="Song Y."/>
            <person name="Salvetti E."/>
            <person name="Wrobel A."/>
            <person name="Rasinkangas P."/>
            <person name="Parkhill J."/>
            <person name="Rea M.C."/>
            <person name="O'Sullivan O."/>
            <person name="Ritari J."/>
            <person name="Douillard F.P."/>
            <person name="Paul Ross R."/>
            <person name="Yang R."/>
            <person name="Briner A.E."/>
            <person name="Felis G.E."/>
            <person name="de Vos W.M."/>
            <person name="Barrangou R."/>
            <person name="Klaenhammer T.R."/>
            <person name="Caufield P.W."/>
            <person name="Cui Y."/>
            <person name="Zhang H."/>
            <person name="O'Toole P.W."/>
        </authorList>
    </citation>
    <scope>NUCLEOTIDE SEQUENCE [LARGE SCALE GENOMIC DNA]</scope>
    <source>
        <strain evidence="8 9">DSM 20505</strain>
    </source>
</reference>
<dbReference type="Pfam" id="PF00746">
    <property type="entry name" value="Gram_pos_anchor"/>
    <property type="match status" value="1"/>
</dbReference>
<dbReference type="Pfam" id="PF17802">
    <property type="entry name" value="SpaA"/>
    <property type="match status" value="1"/>
</dbReference>
<dbReference type="Proteomes" id="UP000051679">
    <property type="component" value="Unassembled WGS sequence"/>
</dbReference>
<dbReference type="NCBIfam" id="TIGR01167">
    <property type="entry name" value="LPXTG_anchor"/>
    <property type="match status" value="1"/>
</dbReference>
<dbReference type="SUPFAM" id="SSF49478">
    <property type="entry name" value="Cna protein B-type domain"/>
    <property type="match status" value="16"/>
</dbReference>
<keyword evidence="6" id="KW-0812">Transmembrane</keyword>
<name>A0A0R1ZKW6_9LACO</name>
<dbReference type="GO" id="GO:0005518">
    <property type="term" value="F:collagen binding"/>
    <property type="evidence" value="ECO:0007669"/>
    <property type="project" value="InterPro"/>
</dbReference>
<dbReference type="CDD" id="cd00222">
    <property type="entry name" value="CollagenBindB"/>
    <property type="match status" value="15"/>
</dbReference>
<gene>
    <name evidence="8" type="ORF">FC18_GL001137</name>
</gene>
<dbReference type="InterPro" id="IPR041033">
    <property type="entry name" value="SpaA_PFL_dom_1"/>
</dbReference>
<dbReference type="Gene3D" id="2.60.40.1140">
    <property type="entry name" value="Collagen-binding surface protein Cna, B-type domain"/>
    <property type="match status" value="15"/>
</dbReference>
<proteinExistence type="predicted"/>
<feature type="region of interest" description="Disordered" evidence="5">
    <location>
        <begin position="1306"/>
        <end position="1332"/>
    </location>
</feature>
<dbReference type="InterPro" id="IPR008966">
    <property type="entry name" value="Adhesion_dom_sf"/>
</dbReference>
<accession>A0A0R1ZKW6</accession>
<dbReference type="Gene3D" id="2.60.40.740">
    <property type="match status" value="2"/>
</dbReference>
<feature type="region of interest" description="Disordered" evidence="5">
    <location>
        <begin position="484"/>
        <end position="536"/>
    </location>
</feature>
<keyword evidence="1" id="KW-0134">Cell wall</keyword>
<organism evidence="8 9">
    <name type="scientific">Lacticaseibacillus sharpeae JCM 1186 = DSM 20505</name>
    <dbReference type="NCBI Taxonomy" id="1291052"/>
    <lineage>
        <taxon>Bacteria</taxon>
        <taxon>Bacillati</taxon>
        <taxon>Bacillota</taxon>
        <taxon>Bacilli</taxon>
        <taxon>Lactobacillales</taxon>
        <taxon>Lactobacillaceae</taxon>
        <taxon>Lacticaseibacillus</taxon>
    </lineage>
</organism>
<feature type="compositionally biased region" description="Polar residues" evidence="5">
    <location>
        <begin position="652"/>
        <end position="661"/>
    </location>
</feature>
<keyword evidence="4" id="KW-0572">Peptidoglycan-anchor</keyword>
<dbReference type="InterPro" id="IPR019931">
    <property type="entry name" value="LPXTG_anchor"/>
</dbReference>
<keyword evidence="9" id="KW-1185">Reference proteome</keyword>
<feature type="compositionally biased region" description="Low complexity" evidence="5">
    <location>
        <begin position="2499"/>
        <end position="2518"/>
    </location>
</feature>
<dbReference type="SUPFAM" id="SSF49401">
    <property type="entry name" value="Bacterial adhesins"/>
    <property type="match status" value="3"/>
</dbReference>
<keyword evidence="3" id="KW-0732">Signal</keyword>
<dbReference type="Pfam" id="PF05737">
    <property type="entry name" value="Collagen_bind"/>
    <property type="match status" value="1"/>
</dbReference>